<dbReference type="Proteomes" id="UP000237968">
    <property type="component" value="Unassembled WGS sequence"/>
</dbReference>
<name>A0A2S9XXM6_9BACT</name>
<dbReference type="AlphaFoldDB" id="A0A2S9XXM6"/>
<dbReference type="RefSeq" id="WP_146155774.1">
    <property type="nucleotide sequence ID" value="NZ_PVNK01000152.1"/>
</dbReference>
<protein>
    <recommendedName>
        <fullName evidence="5">Lipoprotein</fullName>
    </recommendedName>
</protein>
<evidence type="ECO:0000313" key="3">
    <source>
        <dbReference type="EMBL" id="PRP97594.1"/>
    </source>
</evidence>
<feature type="region of interest" description="Disordered" evidence="1">
    <location>
        <begin position="30"/>
        <end position="52"/>
    </location>
</feature>
<reference evidence="3 4" key="1">
    <citation type="submission" date="2018-03" db="EMBL/GenBank/DDBJ databases">
        <title>Draft Genome Sequences of the Obligatory Marine Myxobacteria Enhygromyxa salina SWB005.</title>
        <authorList>
            <person name="Poehlein A."/>
            <person name="Moghaddam J.A."/>
            <person name="Harms H."/>
            <person name="Alanjari M."/>
            <person name="Koenig G.M."/>
            <person name="Daniel R."/>
            <person name="Schaeberle T.F."/>
        </authorList>
    </citation>
    <scope>NUCLEOTIDE SEQUENCE [LARGE SCALE GENOMIC DNA]</scope>
    <source>
        <strain evidence="3 4">SWB005</strain>
    </source>
</reference>
<evidence type="ECO:0000256" key="1">
    <source>
        <dbReference type="SAM" id="MobiDB-lite"/>
    </source>
</evidence>
<dbReference type="OrthoDB" id="237393at2"/>
<gene>
    <name evidence="3" type="ORF">ENSA5_32870</name>
</gene>
<keyword evidence="2" id="KW-0732">Signal</keyword>
<feature type="compositionally biased region" description="Low complexity" evidence="1">
    <location>
        <begin position="35"/>
        <end position="44"/>
    </location>
</feature>
<comment type="caution">
    <text evidence="3">The sequence shown here is derived from an EMBL/GenBank/DDBJ whole genome shotgun (WGS) entry which is preliminary data.</text>
</comment>
<sequence length="437" mass="45175">MKRFSWLLNTAGLSCALLLLPACDSGDDGDDDAADTVGDTGETTSGEEDTVTVSADITEDTTWTADKTYVLAGDTLVFVHGATLTIEPGTLIRGEAGSALVIEKDSMLVAEGTADAPIVFTSFDSENAAPGDWGGLVLIGEATINLEGGVGMAEGFPIPPTYGGSDDSHNCGSLRYVRVEYAGFAISEGNELNGITFYGCGTETSVSYVQSHMGLDDGIEMFGGSFDADHLVVTGASDDSLDMDQGFSGRVQHVFIQQNPLVGDNCFEISNQGSDFDATPKTSPELCNVTCIGSGSSGEKSKGVTIKEGTHGTWHATIFTNTSNEATNLADEATFVEADAGNIEFANNIFFANLGADEHVSGAESLDTAGWTAWVQDAARANLGTDPGLGTTWGSPNAVPSGDVTGDGTGCGGTSYIGAVDPSGEDWTAGAWINYAE</sequence>
<evidence type="ECO:0000256" key="2">
    <source>
        <dbReference type="SAM" id="SignalP"/>
    </source>
</evidence>
<dbReference type="PANTHER" id="PTHR41339:SF1">
    <property type="entry name" value="SECRETED PROTEIN"/>
    <property type="match status" value="1"/>
</dbReference>
<accession>A0A2S9XXM6</accession>
<dbReference type="PROSITE" id="PS51257">
    <property type="entry name" value="PROKAR_LIPOPROTEIN"/>
    <property type="match status" value="1"/>
</dbReference>
<dbReference type="PANTHER" id="PTHR41339">
    <property type="entry name" value="LIPL48"/>
    <property type="match status" value="1"/>
</dbReference>
<keyword evidence="4" id="KW-1185">Reference proteome</keyword>
<evidence type="ECO:0008006" key="5">
    <source>
        <dbReference type="Google" id="ProtNLM"/>
    </source>
</evidence>
<feature type="signal peptide" evidence="2">
    <location>
        <begin position="1"/>
        <end position="24"/>
    </location>
</feature>
<feature type="chain" id="PRO_5015461205" description="Lipoprotein" evidence="2">
    <location>
        <begin position="25"/>
        <end position="437"/>
    </location>
</feature>
<proteinExistence type="predicted"/>
<organism evidence="3 4">
    <name type="scientific">Enhygromyxa salina</name>
    <dbReference type="NCBI Taxonomy" id="215803"/>
    <lineage>
        <taxon>Bacteria</taxon>
        <taxon>Pseudomonadati</taxon>
        <taxon>Myxococcota</taxon>
        <taxon>Polyangia</taxon>
        <taxon>Nannocystales</taxon>
        <taxon>Nannocystaceae</taxon>
        <taxon>Enhygromyxa</taxon>
    </lineage>
</organism>
<evidence type="ECO:0000313" key="4">
    <source>
        <dbReference type="Proteomes" id="UP000237968"/>
    </source>
</evidence>
<dbReference type="EMBL" id="PVNK01000152">
    <property type="protein sequence ID" value="PRP97594.1"/>
    <property type="molecule type" value="Genomic_DNA"/>
</dbReference>